<dbReference type="AlphaFoldDB" id="A0A137PD45"/>
<dbReference type="OMA" id="VWEDYQD"/>
<dbReference type="Pfam" id="PF23276">
    <property type="entry name" value="TPR_24"/>
    <property type="match status" value="1"/>
</dbReference>
<dbReference type="InterPro" id="IPR002885">
    <property type="entry name" value="PPR_rpt"/>
</dbReference>
<dbReference type="Pfam" id="PF01535">
    <property type="entry name" value="PPR"/>
    <property type="match status" value="1"/>
</dbReference>
<keyword evidence="1" id="KW-0677">Repeat</keyword>
<gene>
    <name evidence="4" type="ORF">CONCODRAFT_4205</name>
</gene>
<evidence type="ECO:0000259" key="3">
    <source>
        <dbReference type="Pfam" id="PF23276"/>
    </source>
</evidence>
<dbReference type="OrthoDB" id="5588846at2759"/>
<dbReference type="InterPro" id="IPR011990">
    <property type="entry name" value="TPR-like_helical_dom_sf"/>
</dbReference>
<dbReference type="InterPro" id="IPR057027">
    <property type="entry name" value="TPR_mt"/>
</dbReference>
<feature type="repeat" description="PPR" evidence="2">
    <location>
        <begin position="223"/>
        <end position="257"/>
    </location>
</feature>
<dbReference type="PANTHER" id="PTHR47936">
    <property type="entry name" value="PPR_LONG DOMAIN-CONTAINING PROTEIN"/>
    <property type="match status" value="1"/>
</dbReference>
<evidence type="ECO:0000313" key="4">
    <source>
        <dbReference type="EMBL" id="KXN72929.1"/>
    </source>
</evidence>
<name>A0A137PD45_CONC2</name>
<dbReference type="Gene3D" id="1.25.40.10">
    <property type="entry name" value="Tetratricopeptide repeat domain"/>
    <property type="match status" value="3"/>
</dbReference>
<feature type="repeat" description="PPR" evidence="2">
    <location>
        <begin position="328"/>
        <end position="364"/>
    </location>
</feature>
<reference evidence="4 5" key="1">
    <citation type="journal article" date="2015" name="Genome Biol. Evol.">
        <title>Phylogenomic analyses indicate that early fungi evolved digesting cell walls of algal ancestors of land plants.</title>
        <authorList>
            <person name="Chang Y."/>
            <person name="Wang S."/>
            <person name="Sekimoto S."/>
            <person name="Aerts A.L."/>
            <person name="Choi C."/>
            <person name="Clum A."/>
            <person name="LaButti K.M."/>
            <person name="Lindquist E.A."/>
            <person name="Yee Ngan C."/>
            <person name="Ohm R.A."/>
            <person name="Salamov A.A."/>
            <person name="Grigoriev I.V."/>
            <person name="Spatafora J.W."/>
            <person name="Berbee M.L."/>
        </authorList>
    </citation>
    <scope>NUCLEOTIDE SEQUENCE [LARGE SCALE GENOMIC DNA]</scope>
    <source>
        <strain evidence="4 5">NRRL 28638</strain>
    </source>
</reference>
<sequence>MSIYLKLIKTPIIRQINNRYLINCTINKFHNFTKLNNIDKFDLSNIADSGNNTYVKEYTDDVMTEEEESKFLLSLKKNQEEDSVSEETIADLYKELSKPIKPINLEDSANKVQALLERLKTEDKSIEEPSETDVYPFDKEYLDSNLKETKQVSLKYLNELLYVNSLGERLPQALEVVKLMEELGYKPNERTYCYLMRAYTNANDLPKAIETFKAIGQANLEYSIFSYNSLMISYIESHRIKDALDVFYKLRASNVTPNQNTFNLLIKGCNDAKLYKKSWELFDYMRLEVCQPDVKLYSQVIKACVINQETERALDVYTEMQESGLLPTQVTLNTLISACASRSDSYRDAFRLAKEMIQDYGFEPDKFTYTALLYASMKAKDLNRTRMLLLKIFESNDEEIKNNPILLSIAILNYSSTIKPANLTLPQINQKLESREIEPENNVVDLTLSDIKSLLKNPYPSKISDKALEVEHLFKLAIDNIKEDSKPEDKLQLLTSYLTFYTNSNNLEKSLQLFEEIETKYNLTPNGYQYNLLLQLLFRYKQEEKATELWAKFDNWYTTQMDLISDKSNSERHHHMETNGIANKDVYDMYLTLINGYARSLRLDLAFEHLMKIQKLSAFKSKLKLRDFKTLYYRIYQYGDQEMMFKLYELVPSNSMSLEKSKNKLIAKWKGKISKHQQFSNKRLKWEMEDKERYQKI</sequence>
<accession>A0A137PD45</accession>
<dbReference type="PROSITE" id="PS51375">
    <property type="entry name" value="PPR"/>
    <property type="match status" value="4"/>
</dbReference>
<evidence type="ECO:0000256" key="1">
    <source>
        <dbReference type="ARBA" id="ARBA00022737"/>
    </source>
</evidence>
<feature type="repeat" description="PPR" evidence="2">
    <location>
        <begin position="258"/>
        <end position="292"/>
    </location>
</feature>
<dbReference type="NCBIfam" id="TIGR00756">
    <property type="entry name" value="PPR"/>
    <property type="match status" value="4"/>
</dbReference>
<feature type="domain" description="Pentatricopeptide repeat-containing protein-mitochondrial" evidence="3">
    <location>
        <begin position="208"/>
        <end position="320"/>
    </location>
</feature>
<dbReference type="Proteomes" id="UP000070444">
    <property type="component" value="Unassembled WGS sequence"/>
</dbReference>
<feature type="repeat" description="PPR" evidence="2">
    <location>
        <begin position="293"/>
        <end position="327"/>
    </location>
</feature>
<evidence type="ECO:0000313" key="5">
    <source>
        <dbReference type="Proteomes" id="UP000070444"/>
    </source>
</evidence>
<organism evidence="4 5">
    <name type="scientific">Conidiobolus coronatus (strain ATCC 28846 / CBS 209.66 / NRRL 28638)</name>
    <name type="common">Delacroixia coronata</name>
    <dbReference type="NCBI Taxonomy" id="796925"/>
    <lineage>
        <taxon>Eukaryota</taxon>
        <taxon>Fungi</taxon>
        <taxon>Fungi incertae sedis</taxon>
        <taxon>Zoopagomycota</taxon>
        <taxon>Entomophthoromycotina</taxon>
        <taxon>Entomophthoromycetes</taxon>
        <taxon>Entomophthorales</taxon>
        <taxon>Ancylistaceae</taxon>
        <taxon>Conidiobolus</taxon>
    </lineage>
</organism>
<dbReference type="PANTHER" id="PTHR47936:SF1">
    <property type="entry name" value="PENTATRICOPEPTIDE REPEAT-CONTAINING PROTEIN GUN1, CHLOROPLASTIC"/>
    <property type="match status" value="1"/>
</dbReference>
<protein>
    <recommendedName>
        <fullName evidence="3">Pentatricopeptide repeat-containing protein-mitochondrial domain-containing protein</fullName>
    </recommendedName>
</protein>
<dbReference type="STRING" id="796925.A0A137PD45"/>
<evidence type="ECO:0000256" key="2">
    <source>
        <dbReference type="PROSITE-ProRule" id="PRU00708"/>
    </source>
</evidence>
<keyword evidence="5" id="KW-1185">Reference proteome</keyword>
<proteinExistence type="predicted"/>
<dbReference type="EMBL" id="KQ964444">
    <property type="protein sequence ID" value="KXN72929.1"/>
    <property type="molecule type" value="Genomic_DNA"/>
</dbReference>